<dbReference type="OrthoDB" id="517356at2"/>
<reference evidence="5 6" key="2">
    <citation type="submission" date="2018-03" db="EMBL/GenBank/DDBJ databases">
        <title>The ancient ancestry and fast evolution of plastids.</title>
        <authorList>
            <person name="Moore K.R."/>
            <person name="Magnabosco C."/>
            <person name="Momper L."/>
            <person name="Gold D.A."/>
            <person name="Bosak T."/>
            <person name="Fournier G.P."/>
        </authorList>
    </citation>
    <scope>NUCLEOTIDE SEQUENCE [LARGE SCALE GENOMIC DNA]</scope>
    <source>
        <strain evidence="5 6">ULC007</strain>
    </source>
</reference>
<evidence type="ECO:0000256" key="2">
    <source>
        <dbReference type="ARBA" id="ARBA00022723"/>
    </source>
</evidence>
<dbReference type="NCBIfam" id="TIGR00556">
    <property type="entry name" value="pantethn_trn"/>
    <property type="match status" value="1"/>
</dbReference>
<dbReference type="GO" id="GO:0008897">
    <property type="term" value="F:holo-[acyl-carrier-protein] synthase activity"/>
    <property type="evidence" value="ECO:0007669"/>
    <property type="project" value="InterPro"/>
</dbReference>
<dbReference type="EMBL" id="PVWG01000024">
    <property type="protein sequence ID" value="PSB17759.1"/>
    <property type="molecule type" value="Genomic_DNA"/>
</dbReference>
<sequence>MLSILRNSADLWNYFLTIVLIIKSVIHSIAELDRRLSLLSDIEFFSSYERHYCLSKSKPLPSFSGIWCAKEAFSQAIANLDQSPRCPFLDIEVCHDSNGRPYIGLKNYLTQWCHDKRMAINLSISHSREFAAASVLLYSVQNDGTV</sequence>
<evidence type="ECO:0000313" key="6">
    <source>
        <dbReference type="Proteomes" id="UP000238634"/>
    </source>
</evidence>
<keyword evidence="3" id="KW-0460">Magnesium</keyword>
<evidence type="ECO:0000256" key="3">
    <source>
        <dbReference type="ARBA" id="ARBA00022842"/>
    </source>
</evidence>
<dbReference type="SUPFAM" id="SSF56214">
    <property type="entry name" value="4'-phosphopantetheinyl transferase"/>
    <property type="match status" value="1"/>
</dbReference>
<protein>
    <recommendedName>
        <fullName evidence="4">4'-phosphopantetheinyl transferase domain-containing protein</fullName>
    </recommendedName>
</protein>
<name>A0A2T1DBA1_9CYAN</name>
<dbReference type="GO" id="GO:0006633">
    <property type="term" value="P:fatty acid biosynthetic process"/>
    <property type="evidence" value="ECO:0007669"/>
    <property type="project" value="InterPro"/>
</dbReference>
<dbReference type="GO" id="GO:0000287">
    <property type="term" value="F:magnesium ion binding"/>
    <property type="evidence" value="ECO:0007669"/>
    <property type="project" value="InterPro"/>
</dbReference>
<evidence type="ECO:0000313" key="5">
    <source>
        <dbReference type="EMBL" id="PSB17759.1"/>
    </source>
</evidence>
<dbReference type="Pfam" id="PF01648">
    <property type="entry name" value="ACPS"/>
    <property type="match status" value="1"/>
</dbReference>
<dbReference type="InterPro" id="IPR008278">
    <property type="entry name" value="4-PPantetheinyl_Trfase_dom"/>
</dbReference>
<dbReference type="Gene3D" id="3.90.470.20">
    <property type="entry name" value="4'-phosphopantetheinyl transferase domain"/>
    <property type="match status" value="1"/>
</dbReference>
<reference evidence="5 6" key="1">
    <citation type="submission" date="2018-02" db="EMBL/GenBank/DDBJ databases">
        <authorList>
            <person name="Cohen D.B."/>
            <person name="Kent A.D."/>
        </authorList>
    </citation>
    <scope>NUCLEOTIDE SEQUENCE [LARGE SCALE GENOMIC DNA]</scope>
    <source>
        <strain evidence="5 6">ULC007</strain>
    </source>
</reference>
<dbReference type="InterPro" id="IPR004568">
    <property type="entry name" value="Ppantetheine-prot_Trfase_dom"/>
</dbReference>
<comment type="caution">
    <text evidence="5">The sequence shown here is derived from an EMBL/GenBank/DDBJ whole genome shotgun (WGS) entry which is preliminary data.</text>
</comment>
<gene>
    <name evidence="5" type="ORF">C7B65_17810</name>
</gene>
<keyword evidence="6" id="KW-1185">Reference proteome</keyword>
<keyword evidence="1" id="KW-0808">Transferase</keyword>
<proteinExistence type="predicted"/>
<accession>A0A2T1DBA1</accession>
<dbReference type="Proteomes" id="UP000238634">
    <property type="component" value="Unassembled WGS sequence"/>
</dbReference>
<feature type="domain" description="4'-phosphopantetheinyl transferase" evidence="4">
    <location>
        <begin position="43"/>
        <end position="114"/>
    </location>
</feature>
<organism evidence="5 6">
    <name type="scientific">Phormidesmis priestleyi ULC007</name>
    <dbReference type="NCBI Taxonomy" id="1920490"/>
    <lineage>
        <taxon>Bacteria</taxon>
        <taxon>Bacillati</taxon>
        <taxon>Cyanobacteriota</taxon>
        <taxon>Cyanophyceae</taxon>
        <taxon>Leptolyngbyales</taxon>
        <taxon>Leptolyngbyaceae</taxon>
        <taxon>Phormidesmis</taxon>
    </lineage>
</organism>
<keyword evidence="2" id="KW-0479">Metal-binding</keyword>
<evidence type="ECO:0000256" key="1">
    <source>
        <dbReference type="ARBA" id="ARBA00022679"/>
    </source>
</evidence>
<dbReference type="AlphaFoldDB" id="A0A2T1DBA1"/>
<dbReference type="InterPro" id="IPR037143">
    <property type="entry name" value="4-PPantetheinyl_Trfase_dom_sf"/>
</dbReference>
<evidence type="ECO:0000259" key="4">
    <source>
        <dbReference type="Pfam" id="PF01648"/>
    </source>
</evidence>